<keyword evidence="2" id="KW-0810">Translation regulation</keyword>
<organism evidence="4 5">
    <name type="scientific">Salicibibacter kimchii</name>
    <dbReference type="NCBI Taxonomy" id="2099786"/>
    <lineage>
        <taxon>Bacteria</taxon>
        <taxon>Bacillati</taxon>
        <taxon>Bacillota</taxon>
        <taxon>Bacilli</taxon>
        <taxon>Bacillales</taxon>
        <taxon>Bacillaceae</taxon>
        <taxon>Salicibibacter</taxon>
    </lineage>
</organism>
<dbReference type="InterPro" id="IPR003751">
    <property type="entry name" value="CsrA"/>
</dbReference>
<dbReference type="InterPro" id="IPR036107">
    <property type="entry name" value="CsrA_sf"/>
</dbReference>
<dbReference type="AlphaFoldDB" id="A0A345C2A1"/>
<dbReference type="GO" id="GO:0045947">
    <property type="term" value="P:negative regulation of translational initiation"/>
    <property type="evidence" value="ECO:0007669"/>
    <property type="project" value="TreeGrafter"/>
</dbReference>
<keyword evidence="5" id="KW-1185">Reference proteome</keyword>
<dbReference type="GO" id="GO:0005829">
    <property type="term" value="C:cytosol"/>
    <property type="evidence" value="ECO:0007669"/>
    <property type="project" value="TreeGrafter"/>
</dbReference>
<evidence type="ECO:0000256" key="3">
    <source>
        <dbReference type="ARBA" id="ARBA00022884"/>
    </source>
</evidence>
<dbReference type="PANTHER" id="PTHR34984">
    <property type="entry name" value="CARBON STORAGE REGULATOR"/>
    <property type="match status" value="1"/>
</dbReference>
<keyword evidence="3" id="KW-0694">RNA-binding</keyword>
<dbReference type="RefSeq" id="WP_114375050.1">
    <property type="nucleotide sequence ID" value="NZ_CP031092.1"/>
</dbReference>
<evidence type="ECO:0000256" key="2">
    <source>
        <dbReference type="ARBA" id="ARBA00022845"/>
    </source>
</evidence>
<dbReference type="PANTHER" id="PTHR34984:SF1">
    <property type="entry name" value="CARBON STORAGE REGULATOR"/>
    <property type="match status" value="1"/>
</dbReference>
<keyword evidence="1" id="KW-0963">Cytoplasm</keyword>
<accession>A0A345C2A1</accession>
<protein>
    <submittedName>
        <fullName evidence="4">Carbon storage regulator</fullName>
    </submittedName>
</protein>
<name>A0A345C2A1_9BACI</name>
<evidence type="ECO:0000313" key="4">
    <source>
        <dbReference type="EMBL" id="AXF57332.1"/>
    </source>
</evidence>
<dbReference type="Pfam" id="PF02599">
    <property type="entry name" value="CsrA"/>
    <property type="match status" value="1"/>
</dbReference>
<dbReference type="Proteomes" id="UP000252100">
    <property type="component" value="Chromosome"/>
</dbReference>
<proteinExistence type="predicted"/>
<dbReference type="GO" id="GO:0006402">
    <property type="term" value="P:mRNA catabolic process"/>
    <property type="evidence" value="ECO:0007669"/>
    <property type="project" value="InterPro"/>
</dbReference>
<sequence>MALVLTRSLDQSIIINDNIRIRLVLDIGNQYRIAIDAPQSVKINREEVLTEEELESVERNIKGDTVS</sequence>
<dbReference type="GO" id="GO:0006109">
    <property type="term" value="P:regulation of carbohydrate metabolic process"/>
    <property type="evidence" value="ECO:0007669"/>
    <property type="project" value="InterPro"/>
</dbReference>
<dbReference type="OrthoDB" id="9809061at2"/>
<reference evidence="4 5" key="1">
    <citation type="journal article" date="2018" name="J. Microbiol.">
        <title>Salicibibacter kimchii gen. nov., sp. nov., a moderately halophilic and alkalitolerant bacterium in the family Bacillaceae, isolated from kimchi.</title>
        <authorList>
            <person name="Jang J.Y."/>
            <person name="Oh Y.J."/>
            <person name="Lim S.K."/>
            <person name="Park H.K."/>
            <person name="Lee C."/>
            <person name="Kim J.Y."/>
            <person name="Lee M.A."/>
            <person name="Choi H.J."/>
        </authorList>
    </citation>
    <scope>NUCLEOTIDE SEQUENCE [LARGE SCALE GENOMIC DNA]</scope>
    <source>
        <strain evidence="4 5">NKC1-1</strain>
    </source>
</reference>
<evidence type="ECO:0000313" key="5">
    <source>
        <dbReference type="Proteomes" id="UP000252100"/>
    </source>
</evidence>
<dbReference type="SUPFAM" id="SSF117130">
    <property type="entry name" value="CsrA-like"/>
    <property type="match status" value="1"/>
</dbReference>
<dbReference type="KEGG" id="rue:DT065_15870"/>
<dbReference type="EMBL" id="CP031092">
    <property type="protein sequence ID" value="AXF57332.1"/>
    <property type="molecule type" value="Genomic_DNA"/>
</dbReference>
<dbReference type="Gene3D" id="2.60.40.4380">
    <property type="entry name" value="Translational regulator CsrA"/>
    <property type="match status" value="1"/>
</dbReference>
<gene>
    <name evidence="4" type="ORF">DT065_15870</name>
</gene>
<evidence type="ECO:0000256" key="1">
    <source>
        <dbReference type="ARBA" id="ARBA00022490"/>
    </source>
</evidence>
<dbReference type="GO" id="GO:0048027">
    <property type="term" value="F:mRNA 5'-UTR binding"/>
    <property type="evidence" value="ECO:0007669"/>
    <property type="project" value="TreeGrafter"/>
</dbReference>